<dbReference type="InterPro" id="IPR041033">
    <property type="entry name" value="SpaA_PFL_dom_1"/>
</dbReference>
<gene>
    <name evidence="5" type="ORF">NDM98_10570</name>
</gene>
<feature type="domain" description="SpaA-like prealbumin fold" evidence="4">
    <location>
        <begin position="170"/>
        <end position="256"/>
    </location>
</feature>
<dbReference type="SUPFAM" id="SSF49478">
    <property type="entry name" value="Cna protein B-type domain"/>
    <property type="match status" value="9"/>
</dbReference>
<keyword evidence="6" id="KW-1185">Reference proteome</keyword>
<evidence type="ECO:0000259" key="4">
    <source>
        <dbReference type="Pfam" id="PF17802"/>
    </source>
</evidence>
<keyword evidence="3" id="KW-0732">Signal</keyword>
<evidence type="ECO:0000256" key="1">
    <source>
        <dbReference type="ARBA" id="ARBA00007257"/>
    </source>
</evidence>
<comment type="similarity">
    <text evidence="1">Belongs to the serine-aspartate repeat-containing protein (SDr) family.</text>
</comment>
<dbReference type="Gene3D" id="2.60.40.10">
    <property type="entry name" value="Immunoglobulins"/>
    <property type="match status" value="10"/>
</dbReference>
<feature type="domain" description="SpaA-like prealbumin fold" evidence="4">
    <location>
        <begin position="545"/>
        <end position="628"/>
    </location>
</feature>
<evidence type="ECO:0000313" key="6">
    <source>
        <dbReference type="Proteomes" id="UP001203665"/>
    </source>
</evidence>
<feature type="domain" description="SpaA-like prealbumin fold" evidence="4">
    <location>
        <begin position="2"/>
        <end position="67"/>
    </location>
</feature>
<dbReference type="RefSeq" id="WP_251607249.1">
    <property type="nucleotide sequence ID" value="NZ_JAMQJY010000001.1"/>
</dbReference>
<dbReference type="InterPro" id="IPR013783">
    <property type="entry name" value="Ig-like_fold"/>
</dbReference>
<organism evidence="5 6">
    <name type="scientific">Alkalicoccobacillus plakortidis</name>
    <dbReference type="NCBI Taxonomy" id="444060"/>
    <lineage>
        <taxon>Bacteria</taxon>
        <taxon>Bacillati</taxon>
        <taxon>Bacillota</taxon>
        <taxon>Bacilli</taxon>
        <taxon>Bacillales</taxon>
        <taxon>Bacillaceae</taxon>
        <taxon>Alkalicoccobacillus</taxon>
    </lineage>
</organism>
<dbReference type="EMBL" id="JAMQJY010000001">
    <property type="protein sequence ID" value="MCM2675893.1"/>
    <property type="molecule type" value="Genomic_DNA"/>
</dbReference>
<dbReference type="PANTHER" id="PTHR36108:SF13">
    <property type="entry name" value="COLOSSIN-B-RELATED"/>
    <property type="match status" value="1"/>
</dbReference>
<comment type="caution">
    <text evidence="5">The sequence shown here is derived from an EMBL/GenBank/DDBJ whole genome shotgun (WGS) entry which is preliminary data.</text>
</comment>
<accession>A0ABT0XJ11</accession>
<feature type="domain" description="SpaA-like prealbumin fold" evidence="4">
    <location>
        <begin position="826"/>
        <end position="907"/>
    </location>
</feature>
<feature type="domain" description="SpaA-like prealbumin fold" evidence="4">
    <location>
        <begin position="77"/>
        <end position="159"/>
    </location>
</feature>
<evidence type="ECO:0000256" key="2">
    <source>
        <dbReference type="ARBA" id="ARBA00022525"/>
    </source>
</evidence>
<dbReference type="Pfam" id="PF17802">
    <property type="entry name" value="SpaA"/>
    <property type="match status" value="10"/>
</dbReference>
<dbReference type="Proteomes" id="UP001203665">
    <property type="component" value="Unassembled WGS sequence"/>
</dbReference>
<reference evidence="5" key="1">
    <citation type="submission" date="2022-06" db="EMBL/GenBank/DDBJ databases">
        <title>Alkalicoccobacillus porphyridii sp. nov., isolated from a marine red alga, Porphyridium purpureum and reclassification of Shouchella plakortidis and Shouchella gibsonii as Alkalicoccobacillus plakortidis comb. nov. and Alkalicoccobacillus gibsonii comb. nov.</title>
        <authorList>
            <person name="Kim K.H."/>
            <person name="Lee J.K."/>
            <person name="Han D.M."/>
            <person name="Baek J.H."/>
            <person name="Jeon C.O."/>
        </authorList>
    </citation>
    <scope>NUCLEOTIDE SEQUENCE</scope>
    <source>
        <strain evidence="5">DSM 19153</strain>
    </source>
</reference>
<keyword evidence="2" id="KW-0964">Secreted</keyword>
<name>A0ABT0XJ11_9BACI</name>
<feature type="domain" description="SpaA-like prealbumin fold" evidence="4">
    <location>
        <begin position="362"/>
        <end position="441"/>
    </location>
</feature>
<feature type="domain" description="SpaA-like prealbumin fold" evidence="4">
    <location>
        <begin position="452"/>
        <end position="532"/>
    </location>
</feature>
<evidence type="ECO:0000313" key="5">
    <source>
        <dbReference type="EMBL" id="MCM2675893.1"/>
    </source>
</evidence>
<dbReference type="PANTHER" id="PTHR36108">
    <property type="entry name" value="COLOSSIN-B-RELATED"/>
    <property type="match status" value="1"/>
</dbReference>
<sequence>MFKLLNEKGETVREGLETNAAGYLEITGLAPGKYELEETKAPAHYEKLIESISFEIKPSEKTKVQFETNVKNYLIPGSVLLKKADDKDGTALAGAVFSLYTSDDKELQTELVTDEKGLLEVHDLKPGDYYFVETSAPEHYLASDEKIAFTIERGQVEVELVPVTNTLKPGSVALVKVDEDDESVVLAGAEFKLVDQDDEIIKQDLVTDENGRIVVEDLAPGTYYFVETKAPADYQLDGSKIEVVVEKGQEQSATYTAKNKLITGSVVLEKEDDGSGEKLKDAEFRLETSDGKVIEESLVTDENGRIVVSDLKPGTYQFVEINAPIDYVLNDQPYPFEITKSQDEVRIVKATNTLVPGSVELLKVNKHDSSETLAGAEFSLFDAEDNLLEEKLVTNEEGKLVVEGLAPGSYYFVETKAPTDFVVDATPITFVIKRSEKTTIEKVPVTNELIRGQVSLVKTDSLDSSIVLPGATFELRHENGAIVATEVTNEEGILIFTNVLPGDYVVVEVEAPFGYEPDATPIPVTVERSQDEIPLLAKENTLTPGSFTLTKVDSVDGEVALEGAEFTLFDESGNELQTGLVTDENGQLTIGQLPPGDYQLVETKAPINYVQDATPIIFTIEKGLQTVVEKTFTNTLTPGSVVLVKVDADNPDVTLAGTEFKLVNADRETVHENLVTDEDGRIVVENLVPGTYYFVETKAPEHYVLDDTEYEVIVEKGQDQAFVVTATNTLSNGSVVLEKVDDVDSTVLAGAEFRLETLDGELVAEELTTNENGRITVSDLKPGSYQFIEVVAPVGYDLSDEPYAFEIVKGQEQSLVIQAENTLTPGSFIFTKTDSADATLYLAGAEFALLDKDGAEVQTGLVTDENGQIKIDQLAPGDYQLVETKAPEHYVIDETPILFTIEKDNKLQQKGRWKILWRTVQLS</sequence>
<feature type="domain" description="SpaA-like prealbumin fold" evidence="4">
    <location>
        <begin position="264"/>
        <end position="346"/>
    </location>
</feature>
<protein>
    <submittedName>
        <fullName evidence="5">SpaA isopeptide-forming pilin-related protein</fullName>
    </submittedName>
</protein>
<feature type="domain" description="SpaA-like prealbumin fold" evidence="4">
    <location>
        <begin position="733"/>
        <end position="818"/>
    </location>
</feature>
<feature type="domain" description="SpaA-like prealbumin fold" evidence="4">
    <location>
        <begin position="639"/>
        <end position="724"/>
    </location>
</feature>
<evidence type="ECO:0000256" key="3">
    <source>
        <dbReference type="ARBA" id="ARBA00022729"/>
    </source>
</evidence>
<proteinExistence type="inferred from homology"/>